<keyword evidence="3" id="KW-0813">Transport</keyword>
<dbReference type="Gene3D" id="1.25.40.20">
    <property type="entry name" value="Ankyrin repeat-containing domain"/>
    <property type="match status" value="1"/>
</dbReference>
<accession>A0AAU9M081</accession>
<organism evidence="7 8">
    <name type="scientific">Lactuca virosa</name>
    <dbReference type="NCBI Taxonomy" id="75947"/>
    <lineage>
        <taxon>Eukaryota</taxon>
        <taxon>Viridiplantae</taxon>
        <taxon>Streptophyta</taxon>
        <taxon>Embryophyta</taxon>
        <taxon>Tracheophyta</taxon>
        <taxon>Spermatophyta</taxon>
        <taxon>Magnoliopsida</taxon>
        <taxon>eudicotyledons</taxon>
        <taxon>Gunneridae</taxon>
        <taxon>Pentapetalae</taxon>
        <taxon>asterids</taxon>
        <taxon>campanulids</taxon>
        <taxon>Asterales</taxon>
        <taxon>Asteraceae</taxon>
        <taxon>Cichorioideae</taxon>
        <taxon>Cichorieae</taxon>
        <taxon>Lactucinae</taxon>
        <taxon>Lactuca</taxon>
    </lineage>
</organism>
<dbReference type="PROSITE" id="PS50088">
    <property type="entry name" value="ANK_REPEAT"/>
    <property type="match status" value="1"/>
</dbReference>
<keyword evidence="1" id="KW-0633">Potassium transport</keyword>
<dbReference type="Proteomes" id="UP001157418">
    <property type="component" value="Unassembled WGS sequence"/>
</dbReference>
<dbReference type="PANTHER" id="PTHR45743">
    <property type="entry name" value="POTASSIUM CHANNEL AKT1"/>
    <property type="match status" value="1"/>
</dbReference>
<dbReference type="AlphaFoldDB" id="A0AAU9M081"/>
<dbReference type="PANTHER" id="PTHR45743:SF56">
    <property type="entry name" value="POTASSIUM CHANNEL DOMAIN-CONTAINING PROTEIN"/>
    <property type="match status" value="1"/>
</dbReference>
<dbReference type="SUPFAM" id="SSF48403">
    <property type="entry name" value="Ankyrin repeat"/>
    <property type="match status" value="1"/>
</dbReference>
<keyword evidence="3" id="KW-0851">Voltage-gated channel</keyword>
<dbReference type="GO" id="GO:0034702">
    <property type="term" value="C:monoatomic ion channel complex"/>
    <property type="evidence" value="ECO:0007669"/>
    <property type="project" value="UniProtKB-KW"/>
</dbReference>
<proteinExistence type="predicted"/>
<evidence type="ECO:0000256" key="2">
    <source>
        <dbReference type="ARBA" id="ARBA00022826"/>
    </source>
</evidence>
<dbReference type="InterPro" id="IPR045319">
    <property type="entry name" value="KAT/AKT"/>
</dbReference>
<keyword evidence="8" id="KW-1185">Reference proteome</keyword>
<reference evidence="7 8" key="1">
    <citation type="submission" date="2022-01" db="EMBL/GenBank/DDBJ databases">
        <authorList>
            <person name="Xiong W."/>
            <person name="Schranz E."/>
        </authorList>
    </citation>
    <scope>NUCLEOTIDE SEQUENCE [LARGE SCALE GENOMIC DNA]</scope>
</reference>
<evidence type="ECO:0000256" key="5">
    <source>
        <dbReference type="ARBA" id="ARBA00023303"/>
    </source>
</evidence>
<evidence type="ECO:0000256" key="1">
    <source>
        <dbReference type="ARBA" id="ARBA00022538"/>
    </source>
</evidence>
<comment type="caution">
    <text evidence="7">The sequence shown here is derived from an EMBL/GenBank/DDBJ whole genome shotgun (WGS) entry which is preliminary data.</text>
</comment>
<dbReference type="GO" id="GO:0005249">
    <property type="term" value="F:voltage-gated potassium channel activity"/>
    <property type="evidence" value="ECO:0007669"/>
    <property type="project" value="InterPro"/>
</dbReference>
<keyword evidence="3" id="KW-0406">Ion transport</keyword>
<keyword evidence="6" id="KW-0040">ANK repeat</keyword>
<keyword evidence="4" id="KW-0630">Potassium</keyword>
<evidence type="ECO:0000256" key="6">
    <source>
        <dbReference type="PROSITE-ProRule" id="PRU00023"/>
    </source>
</evidence>
<dbReference type="InterPro" id="IPR036770">
    <property type="entry name" value="Ankyrin_rpt-contain_sf"/>
</dbReference>
<protein>
    <submittedName>
        <fullName evidence="7">Uncharacterized protein</fullName>
    </submittedName>
</protein>
<gene>
    <name evidence="7" type="ORF">LVIROSA_LOCUS6944</name>
</gene>
<keyword evidence="2" id="KW-0631">Potassium channel</keyword>
<dbReference type="InterPro" id="IPR002110">
    <property type="entry name" value="Ankyrin_rpt"/>
</dbReference>
<evidence type="ECO:0000256" key="4">
    <source>
        <dbReference type="ARBA" id="ARBA00022958"/>
    </source>
</evidence>
<name>A0AAU9M081_9ASTR</name>
<feature type="repeat" description="ANK" evidence="6">
    <location>
        <begin position="84"/>
        <end position="116"/>
    </location>
</feature>
<dbReference type="EMBL" id="CAKMRJ010000318">
    <property type="protein sequence ID" value="CAH1419414.1"/>
    <property type="molecule type" value="Genomic_DNA"/>
</dbReference>
<evidence type="ECO:0000313" key="7">
    <source>
        <dbReference type="EMBL" id="CAH1419414.1"/>
    </source>
</evidence>
<evidence type="ECO:0000256" key="3">
    <source>
        <dbReference type="ARBA" id="ARBA00022882"/>
    </source>
</evidence>
<evidence type="ECO:0000313" key="8">
    <source>
        <dbReference type="Proteomes" id="UP001157418"/>
    </source>
</evidence>
<sequence length="158" mass="17963">MSTIPISSTRVNSEKRVLENLSKMTETKNDVHETNKERFERAAKIIIERRHCTHKQHIAASKWHKMIGLLIKEKEADFDVYDDLGRSPLLEAIEGKHDRIIDFLTKNGARLRKEDSGHFLCLAVATDDVGYVGQLLECGMVADSQNKDNQTPLHIAAR</sequence>
<keyword evidence="5" id="KW-0407">Ion channel</keyword>